<name>A0A835LJ51_9MAGN</name>
<keyword evidence="6" id="KW-0472">Membrane</keyword>
<evidence type="ECO:0000256" key="5">
    <source>
        <dbReference type="ARBA" id="ARBA00023034"/>
    </source>
</evidence>
<evidence type="ECO:0000256" key="3">
    <source>
        <dbReference type="ARBA" id="ARBA00022676"/>
    </source>
</evidence>
<evidence type="ECO:0000313" key="8">
    <source>
        <dbReference type="EMBL" id="KAF9596755.1"/>
    </source>
</evidence>
<protein>
    <recommendedName>
        <fullName evidence="7">Exostosin GT47 domain-containing protein</fullName>
    </recommendedName>
</protein>
<evidence type="ECO:0000259" key="7">
    <source>
        <dbReference type="Pfam" id="PF03016"/>
    </source>
</evidence>
<feature type="transmembrane region" description="Helical" evidence="6">
    <location>
        <begin position="12"/>
        <end position="30"/>
    </location>
</feature>
<dbReference type="PANTHER" id="PTHR11062">
    <property type="entry name" value="EXOSTOSIN HEPARAN SULFATE GLYCOSYLTRANSFERASE -RELATED"/>
    <property type="match status" value="1"/>
</dbReference>
<comment type="caution">
    <text evidence="8">The sequence shown here is derived from an EMBL/GenBank/DDBJ whole genome shotgun (WGS) entry which is preliminary data.</text>
</comment>
<dbReference type="EMBL" id="JADFTS010000007">
    <property type="protein sequence ID" value="KAF9596755.1"/>
    <property type="molecule type" value="Genomic_DNA"/>
</dbReference>
<organism evidence="8 9">
    <name type="scientific">Coptis chinensis</name>
    <dbReference type="NCBI Taxonomy" id="261450"/>
    <lineage>
        <taxon>Eukaryota</taxon>
        <taxon>Viridiplantae</taxon>
        <taxon>Streptophyta</taxon>
        <taxon>Embryophyta</taxon>
        <taxon>Tracheophyta</taxon>
        <taxon>Spermatophyta</taxon>
        <taxon>Magnoliopsida</taxon>
        <taxon>Ranunculales</taxon>
        <taxon>Ranunculaceae</taxon>
        <taxon>Coptidoideae</taxon>
        <taxon>Coptis</taxon>
    </lineage>
</organism>
<dbReference type="InterPro" id="IPR040911">
    <property type="entry name" value="Exostosin_GT47"/>
</dbReference>
<keyword evidence="6" id="KW-1133">Transmembrane helix</keyword>
<evidence type="ECO:0000313" key="9">
    <source>
        <dbReference type="Proteomes" id="UP000631114"/>
    </source>
</evidence>
<accession>A0A835LJ51</accession>
<keyword evidence="9" id="KW-1185">Reference proteome</keyword>
<keyword evidence="3" id="KW-0328">Glycosyltransferase</keyword>
<dbReference type="OrthoDB" id="1924787at2759"/>
<evidence type="ECO:0000256" key="2">
    <source>
        <dbReference type="ARBA" id="ARBA00010271"/>
    </source>
</evidence>
<gene>
    <name evidence="8" type="ORF">IFM89_013302</name>
</gene>
<proteinExistence type="inferred from homology"/>
<dbReference type="AlphaFoldDB" id="A0A835LJ51"/>
<dbReference type="PANTHER" id="PTHR11062:SF282">
    <property type="entry name" value="XYLOGLUCAN GALACTOSYLTRANSFERASE GT11-RELATED"/>
    <property type="match status" value="1"/>
</dbReference>
<evidence type="ECO:0000256" key="4">
    <source>
        <dbReference type="ARBA" id="ARBA00022968"/>
    </source>
</evidence>
<dbReference type="InterPro" id="IPR004263">
    <property type="entry name" value="Exostosin"/>
</dbReference>
<keyword evidence="5" id="KW-0333">Golgi apparatus</keyword>
<keyword evidence="6" id="KW-0812">Transmembrane</keyword>
<keyword evidence="4" id="KW-0735">Signal-anchor</keyword>
<comment type="similarity">
    <text evidence="2">Belongs to the glycosyltransferase 47 family.</text>
</comment>
<sequence length="561" mass="64914">MENFSGGVWRKQFWCVIFASFIFSFFLFYLDWSTIVRNEDVVQLSIKDYVYSIMGISPHPNSQLDRENWVEPMSQSPINTNRPERIRNISVSDNHEDFKRVLVNNSDDGIGDIEMDLDNIVEEGSDPCLGRYVYVHKLPSQFNSDILKDCRRLFPWTNMCHSLSNGGLGPQIENSEVFPRKGWFATDHFALDVIFHNRMKQYKCLTTNSSLASAIYVPFYAGFDIGRYLWGFNRSIRDSTSHDVMKWLTSRPEWKALGGGDHFLLAGRVTWDFRRVTDKDSDWGNNLMVVPPAKNMSMLVIESSPWHSNDFAIPYPTYFHPSTDSEVFQWQKKMRRVKKRYLFSFAGAPRPNQPGSIRSQLINQCQASKKCKLLECDKGGDICHSPSGIMKLFQNSVFCLQPPGDSYTRRSAFDSILAGCIPVFFHPGSAYTQYIWHLPRNYTKYSVFIPENDIRNGKVNIEWTLNRIPKEDVKAMRKEVVNLIPKLIYADPRSRLETLEDAFDIAVKGVIQRTNGLRQKLHGRVSTTTCKEEDSWKCNLFGTREEREWDQFFSIAKDVNS</sequence>
<dbReference type="Pfam" id="PF03016">
    <property type="entry name" value="Exostosin_GT47"/>
    <property type="match status" value="1"/>
</dbReference>
<dbReference type="GO" id="GO:0000139">
    <property type="term" value="C:Golgi membrane"/>
    <property type="evidence" value="ECO:0007669"/>
    <property type="project" value="UniProtKB-SubCell"/>
</dbReference>
<evidence type="ECO:0000256" key="1">
    <source>
        <dbReference type="ARBA" id="ARBA00004323"/>
    </source>
</evidence>
<dbReference type="Proteomes" id="UP000631114">
    <property type="component" value="Unassembled WGS sequence"/>
</dbReference>
<comment type="subcellular location">
    <subcellularLocation>
        <location evidence="1">Golgi apparatus membrane</location>
        <topology evidence="1">Single-pass type II membrane protein</topology>
    </subcellularLocation>
</comment>
<dbReference type="GO" id="GO:0016757">
    <property type="term" value="F:glycosyltransferase activity"/>
    <property type="evidence" value="ECO:0007669"/>
    <property type="project" value="UniProtKB-KW"/>
</dbReference>
<evidence type="ECO:0000256" key="6">
    <source>
        <dbReference type="SAM" id="Phobius"/>
    </source>
</evidence>
<keyword evidence="3" id="KW-0808">Transferase</keyword>
<feature type="domain" description="Exostosin GT47" evidence="7">
    <location>
        <begin position="128"/>
        <end position="458"/>
    </location>
</feature>
<reference evidence="8 9" key="1">
    <citation type="submission" date="2020-10" db="EMBL/GenBank/DDBJ databases">
        <title>The Coptis chinensis genome and diversification of protoberbering-type alkaloids.</title>
        <authorList>
            <person name="Wang B."/>
            <person name="Shu S."/>
            <person name="Song C."/>
            <person name="Liu Y."/>
        </authorList>
    </citation>
    <scope>NUCLEOTIDE SEQUENCE [LARGE SCALE GENOMIC DNA]</scope>
    <source>
        <strain evidence="8">HL-2020</strain>
        <tissue evidence="8">Leaf</tissue>
    </source>
</reference>